<name>A0A699RB98_TANCI</name>
<accession>A0A699RB98</accession>
<sequence length="205" mass="23654">RFSKYKTAQELWAAILKTFGGNEATKKTKKNLLKQQYGNFKAEEIKQDDLNQKFLSSLDPEWLMYTIVWRNRSDLETTSLDDLYNHLKVYEPEVQKKSESNSQNMAFICSAKNSSRKEEVNTASFSTTSTQVSPASVDVATANFSHETVCAYIASQSNGSQVKYEDINKIDEDDIEKIDIKWNMALLSMRTDRFWKKTGKRLPYK</sequence>
<feature type="non-terminal residue" evidence="1">
    <location>
        <position position="1"/>
    </location>
</feature>
<feature type="non-terminal residue" evidence="1">
    <location>
        <position position="205"/>
    </location>
</feature>
<protein>
    <submittedName>
        <fullName evidence="1">Uncharacterized protein</fullName>
    </submittedName>
</protein>
<proteinExistence type="predicted"/>
<reference evidence="1" key="1">
    <citation type="journal article" date="2019" name="Sci. Rep.">
        <title>Draft genome of Tanacetum cinerariifolium, the natural source of mosquito coil.</title>
        <authorList>
            <person name="Yamashiro T."/>
            <person name="Shiraishi A."/>
            <person name="Satake H."/>
            <person name="Nakayama K."/>
        </authorList>
    </citation>
    <scope>NUCLEOTIDE SEQUENCE</scope>
</reference>
<dbReference type="EMBL" id="BKCJ011090955">
    <property type="protein sequence ID" value="GFC83730.1"/>
    <property type="molecule type" value="Genomic_DNA"/>
</dbReference>
<organism evidence="1">
    <name type="scientific">Tanacetum cinerariifolium</name>
    <name type="common">Dalmatian daisy</name>
    <name type="synonym">Chrysanthemum cinerariifolium</name>
    <dbReference type="NCBI Taxonomy" id="118510"/>
    <lineage>
        <taxon>Eukaryota</taxon>
        <taxon>Viridiplantae</taxon>
        <taxon>Streptophyta</taxon>
        <taxon>Embryophyta</taxon>
        <taxon>Tracheophyta</taxon>
        <taxon>Spermatophyta</taxon>
        <taxon>Magnoliopsida</taxon>
        <taxon>eudicotyledons</taxon>
        <taxon>Gunneridae</taxon>
        <taxon>Pentapetalae</taxon>
        <taxon>asterids</taxon>
        <taxon>campanulids</taxon>
        <taxon>Asterales</taxon>
        <taxon>Asteraceae</taxon>
        <taxon>Asteroideae</taxon>
        <taxon>Anthemideae</taxon>
        <taxon>Anthemidinae</taxon>
        <taxon>Tanacetum</taxon>
    </lineage>
</organism>
<evidence type="ECO:0000313" key="1">
    <source>
        <dbReference type="EMBL" id="GFC83730.1"/>
    </source>
</evidence>
<gene>
    <name evidence="1" type="ORF">Tci_855700</name>
</gene>
<dbReference type="AlphaFoldDB" id="A0A699RB98"/>
<comment type="caution">
    <text evidence="1">The sequence shown here is derived from an EMBL/GenBank/DDBJ whole genome shotgun (WGS) entry which is preliminary data.</text>
</comment>